<evidence type="ECO:0000256" key="3">
    <source>
        <dbReference type="ARBA" id="ARBA00005037"/>
    </source>
</evidence>
<dbReference type="PANTHER" id="PTHR10851:SF0">
    <property type="entry name" value="PYRIDOXINE-5'-PHOSPHATE OXIDASE"/>
    <property type="match status" value="1"/>
</dbReference>
<dbReference type="AlphaFoldDB" id="A0A7S3I3P4"/>
<evidence type="ECO:0000256" key="6">
    <source>
        <dbReference type="ARBA" id="ARBA00022643"/>
    </source>
</evidence>
<dbReference type="InterPro" id="IPR011576">
    <property type="entry name" value="Pyridox_Oxase_N"/>
</dbReference>
<evidence type="ECO:0000256" key="5">
    <source>
        <dbReference type="ARBA" id="ARBA00022630"/>
    </source>
</evidence>
<dbReference type="EMBL" id="HBIE01025411">
    <property type="protein sequence ID" value="CAE0312841.1"/>
    <property type="molecule type" value="Transcribed_RNA"/>
</dbReference>
<feature type="domain" description="Pyridoxine 5'-phosphate oxidase dimerisation C-terminal" evidence="10">
    <location>
        <begin position="79"/>
        <end position="125"/>
    </location>
</feature>
<proteinExistence type="predicted"/>
<feature type="compositionally biased region" description="Polar residues" evidence="8">
    <location>
        <begin position="107"/>
        <end position="116"/>
    </location>
</feature>
<dbReference type="NCBIfam" id="NF004231">
    <property type="entry name" value="PRK05679.1"/>
    <property type="match status" value="1"/>
</dbReference>
<evidence type="ECO:0000256" key="4">
    <source>
        <dbReference type="ARBA" id="ARBA00012801"/>
    </source>
</evidence>
<dbReference type="EC" id="1.4.3.5" evidence="4"/>
<dbReference type="Pfam" id="PF10590">
    <property type="entry name" value="PNP_phzG_C"/>
    <property type="match status" value="1"/>
</dbReference>
<evidence type="ECO:0000259" key="10">
    <source>
        <dbReference type="Pfam" id="PF10590"/>
    </source>
</evidence>
<comment type="pathway">
    <text evidence="2">Cofactor metabolism; pyridoxal 5'-phosphate salvage; pyridoxal 5'-phosphate from pyridoxamine 5'-phosphate: step 1/1.</text>
</comment>
<keyword evidence="7" id="KW-0560">Oxidoreductase</keyword>
<evidence type="ECO:0000256" key="1">
    <source>
        <dbReference type="ARBA" id="ARBA00001917"/>
    </source>
</evidence>
<dbReference type="Pfam" id="PF01243">
    <property type="entry name" value="PNPOx_N"/>
    <property type="match status" value="1"/>
</dbReference>
<dbReference type="Gene3D" id="2.30.110.10">
    <property type="entry name" value="Electron Transport, Fmn-binding Protein, Chain A"/>
    <property type="match status" value="1"/>
</dbReference>
<feature type="region of interest" description="Disordered" evidence="8">
    <location>
        <begin position="106"/>
        <end position="125"/>
    </location>
</feature>
<keyword evidence="5" id="KW-0285">Flavoprotein</keyword>
<comment type="pathway">
    <text evidence="3">Cofactor metabolism; pyridoxal 5'-phosphate salvage; pyridoxal 5'-phosphate from pyridoxine 5'-phosphate: step 1/1.</text>
</comment>
<evidence type="ECO:0000256" key="2">
    <source>
        <dbReference type="ARBA" id="ARBA00004738"/>
    </source>
</evidence>
<name>A0A7S3I3P4_9SPIT</name>
<dbReference type="InterPro" id="IPR012349">
    <property type="entry name" value="Split_barrel_FMN-bd"/>
</dbReference>
<evidence type="ECO:0000259" key="9">
    <source>
        <dbReference type="Pfam" id="PF01243"/>
    </source>
</evidence>
<evidence type="ECO:0000313" key="11">
    <source>
        <dbReference type="EMBL" id="CAE0312841.1"/>
    </source>
</evidence>
<dbReference type="PANTHER" id="PTHR10851">
    <property type="entry name" value="PYRIDOXINE-5-PHOSPHATE OXIDASE"/>
    <property type="match status" value="1"/>
</dbReference>
<dbReference type="GO" id="GO:0010181">
    <property type="term" value="F:FMN binding"/>
    <property type="evidence" value="ECO:0007669"/>
    <property type="project" value="InterPro"/>
</dbReference>
<organism evidence="11">
    <name type="scientific">Favella ehrenbergii</name>
    <dbReference type="NCBI Taxonomy" id="182087"/>
    <lineage>
        <taxon>Eukaryota</taxon>
        <taxon>Sar</taxon>
        <taxon>Alveolata</taxon>
        <taxon>Ciliophora</taxon>
        <taxon>Intramacronucleata</taxon>
        <taxon>Spirotrichea</taxon>
        <taxon>Choreotrichia</taxon>
        <taxon>Tintinnida</taxon>
        <taxon>Xystonellidae</taxon>
        <taxon>Favella</taxon>
    </lineage>
</organism>
<comment type="cofactor">
    <cofactor evidence="1">
        <name>FMN</name>
        <dbReference type="ChEBI" id="CHEBI:58210"/>
    </cofactor>
</comment>
<accession>A0A7S3I3P4</accession>
<reference evidence="11" key="1">
    <citation type="submission" date="2021-01" db="EMBL/GenBank/DDBJ databases">
        <authorList>
            <person name="Corre E."/>
            <person name="Pelletier E."/>
            <person name="Niang G."/>
            <person name="Scheremetjew M."/>
            <person name="Finn R."/>
            <person name="Kale V."/>
            <person name="Holt S."/>
            <person name="Cochrane G."/>
            <person name="Meng A."/>
            <person name="Brown T."/>
            <person name="Cohen L."/>
        </authorList>
    </citation>
    <scope>NUCLEOTIDE SEQUENCE</scope>
    <source>
        <strain evidence="11">Fehren 1</strain>
    </source>
</reference>
<keyword evidence="6" id="KW-0288">FMN</keyword>
<evidence type="ECO:0000256" key="7">
    <source>
        <dbReference type="ARBA" id="ARBA00023002"/>
    </source>
</evidence>
<dbReference type="GO" id="GO:0004733">
    <property type="term" value="F:pyridoxamine phosphate oxidase activity"/>
    <property type="evidence" value="ECO:0007669"/>
    <property type="project" value="UniProtKB-EC"/>
</dbReference>
<dbReference type="InterPro" id="IPR019576">
    <property type="entry name" value="Pyridoxamine_oxidase_dimer_C"/>
</dbReference>
<dbReference type="SUPFAM" id="SSF50475">
    <property type="entry name" value="FMN-binding split barrel"/>
    <property type="match status" value="1"/>
</dbReference>
<sequence length="125" mass="14917">MTFWWGPLERSVRVEGTVERVAAADSDDYFQKRPRGAELGAWASDQSRPIADQKSLKERYEQMEKRFETQEKIERPEFWGGYRLIPTRIEFWKGRRSRLHDRIVFTQEAQDSTGSARWSHERLQP</sequence>
<dbReference type="UniPathway" id="UPA01068">
    <property type="reaction ID" value="UER00304"/>
</dbReference>
<evidence type="ECO:0000256" key="8">
    <source>
        <dbReference type="SAM" id="MobiDB-lite"/>
    </source>
</evidence>
<feature type="domain" description="Pyridoxamine 5'-phosphate oxidase N-terminal" evidence="9">
    <location>
        <begin position="1"/>
        <end position="64"/>
    </location>
</feature>
<gene>
    <name evidence="11" type="ORF">FEHR0123_LOCUS7763</name>
</gene>
<dbReference type="GO" id="GO:0008615">
    <property type="term" value="P:pyridoxine biosynthetic process"/>
    <property type="evidence" value="ECO:0007669"/>
    <property type="project" value="InterPro"/>
</dbReference>
<dbReference type="InterPro" id="IPR000659">
    <property type="entry name" value="Pyridox_Oxase"/>
</dbReference>
<protein>
    <recommendedName>
        <fullName evidence="4">pyridoxal 5'-phosphate synthase</fullName>
        <ecNumber evidence="4">1.4.3.5</ecNumber>
    </recommendedName>
</protein>